<reference evidence="4" key="1">
    <citation type="journal article" date="2019" name="Int. J. Syst. Evol. Microbiol.">
        <title>The Global Catalogue of Microorganisms (GCM) 10K type strain sequencing project: providing services to taxonomists for standard genome sequencing and annotation.</title>
        <authorList>
            <consortium name="The Broad Institute Genomics Platform"/>
            <consortium name="The Broad Institute Genome Sequencing Center for Infectious Disease"/>
            <person name="Wu L."/>
            <person name="Ma J."/>
        </authorList>
    </citation>
    <scope>NUCLEOTIDE SEQUENCE [LARGE SCALE GENOMIC DNA]</scope>
    <source>
        <strain evidence="4">XZYJ18</strain>
    </source>
</reference>
<sequence>MTNGSPSDPEAAAPTATKAAPVSADRPAGVVDLLGLLAYAELVAFFRLAAHAELAPTLAAKGELAELAATEQDHYRNLRDRLGELGADPEAAMAPFVEPIDAWHARTEPQSWLEGLVKAYVGDGIAGDFYRAVAESADPATSELVANVVEESGRAEFVAARVRAAVADDPKLAGRLSLWARRLVGEALSQAQVVAAQRVELAALLVGAGPDGESGQSPSGDLGAVSRMFAKLTDAHSARLAAMGLTG</sequence>
<dbReference type="InterPro" id="IPR012347">
    <property type="entry name" value="Ferritin-like"/>
</dbReference>
<accession>A0ABV9DNJ0</accession>
<evidence type="ECO:0000259" key="2">
    <source>
        <dbReference type="Pfam" id="PF13794"/>
    </source>
</evidence>
<protein>
    <submittedName>
        <fullName evidence="3">Ferritin-like fold-containing protein</fullName>
    </submittedName>
</protein>
<feature type="compositionally biased region" description="Low complexity" evidence="1">
    <location>
        <begin position="11"/>
        <end position="21"/>
    </location>
</feature>
<feature type="region of interest" description="Disordered" evidence="1">
    <location>
        <begin position="1"/>
        <end position="21"/>
    </location>
</feature>
<organism evidence="3 4">
    <name type="scientific">Nocardiopsis mangrovi</name>
    <dbReference type="NCBI Taxonomy" id="1179818"/>
    <lineage>
        <taxon>Bacteria</taxon>
        <taxon>Bacillati</taxon>
        <taxon>Actinomycetota</taxon>
        <taxon>Actinomycetes</taxon>
        <taxon>Streptosporangiales</taxon>
        <taxon>Nocardiopsidaceae</taxon>
        <taxon>Nocardiopsis</taxon>
    </lineage>
</organism>
<dbReference type="CDD" id="cd00657">
    <property type="entry name" value="Ferritin_like"/>
    <property type="match status" value="1"/>
</dbReference>
<dbReference type="RefSeq" id="WP_378570601.1">
    <property type="nucleotide sequence ID" value="NZ_JBHSFQ010000001.1"/>
</dbReference>
<evidence type="ECO:0000313" key="4">
    <source>
        <dbReference type="Proteomes" id="UP001595923"/>
    </source>
</evidence>
<gene>
    <name evidence="3" type="ORF">ACFO4E_01180</name>
</gene>
<dbReference type="Proteomes" id="UP001595923">
    <property type="component" value="Unassembled WGS sequence"/>
</dbReference>
<comment type="caution">
    <text evidence="3">The sequence shown here is derived from an EMBL/GenBank/DDBJ whole genome shotgun (WGS) entry which is preliminary data.</text>
</comment>
<dbReference type="Gene3D" id="1.20.1260.10">
    <property type="match status" value="1"/>
</dbReference>
<dbReference type="InterPro" id="IPR009078">
    <property type="entry name" value="Ferritin-like_SF"/>
</dbReference>
<evidence type="ECO:0000313" key="3">
    <source>
        <dbReference type="EMBL" id="MFC4560459.1"/>
    </source>
</evidence>
<keyword evidence="4" id="KW-1185">Reference proteome</keyword>
<dbReference type="SUPFAM" id="SSF47240">
    <property type="entry name" value="Ferritin-like"/>
    <property type="match status" value="1"/>
</dbReference>
<proteinExistence type="predicted"/>
<dbReference type="Pfam" id="PF13794">
    <property type="entry name" value="MiaE_2"/>
    <property type="match status" value="1"/>
</dbReference>
<name>A0ABV9DNJ0_9ACTN</name>
<feature type="domain" description="Ferritin-like" evidence="2">
    <location>
        <begin position="28"/>
        <end position="207"/>
    </location>
</feature>
<dbReference type="EMBL" id="JBHSFQ010000001">
    <property type="protein sequence ID" value="MFC4560459.1"/>
    <property type="molecule type" value="Genomic_DNA"/>
</dbReference>
<dbReference type="InterPro" id="IPR059125">
    <property type="entry name" value="Ferritin_actino"/>
</dbReference>
<evidence type="ECO:0000256" key="1">
    <source>
        <dbReference type="SAM" id="MobiDB-lite"/>
    </source>
</evidence>